<evidence type="ECO:0000256" key="1">
    <source>
        <dbReference type="SAM" id="MobiDB-lite"/>
    </source>
</evidence>
<gene>
    <name evidence="3" type="ORF">KIMH_05000</name>
</gene>
<keyword evidence="2" id="KW-1133">Transmembrane helix</keyword>
<keyword evidence="4" id="KW-1185">Reference proteome</keyword>
<feature type="region of interest" description="Disordered" evidence="1">
    <location>
        <begin position="1"/>
        <end position="29"/>
    </location>
</feature>
<evidence type="ECO:0000313" key="4">
    <source>
        <dbReference type="Proteomes" id="UP001321748"/>
    </source>
</evidence>
<dbReference type="EMBL" id="AP026800">
    <property type="protein sequence ID" value="BDR54389.1"/>
    <property type="molecule type" value="Genomic_DNA"/>
</dbReference>
<keyword evidence="2" id="KW-0472">Membrane</keyword>
<feature type="compositionally biased region" description="Basic and acidic residues" evidence="1">
    <location>
        <begin position="14"/>
        <end position="29"/>
    </location>
</feature>
<feature type="region of interest" description="Disordered" evidence="1">
    <location>
        <begin position="127"/>
        <end position="184"/>
    </location>
</feature>
<evidence type="ECO:0008006" key="5">
    <source>
        <dbReference type="Google" id="ProtNLM"/>
    </source>
</evidence>
<accession>A0ABN6SEE0</accession>
<feature type="compositionally biased region" description="Low complexity" evidence="1">
    <location>
        <begin position="169"/>
        <end position="184"/>
    </location>
</feature>
<evidence type="ECO:0000256" key="2">
    <source>
        <dbReference type="SAM" id="Phobius"/>
    </source>
</evidence>
<evidence type="ECO:0000313" key="3">
    <source>
        <dbReference type="EMBL" id="BDR54389.1"/>
    </source>
</evidence>
<keyword evidence="2" id="KW-0812">Transmembrane</keyword>
<protein>
    <recommendedName>
        <fullName evidence="5">Cell division protein FtsL</fullName>
    </recommendedName>
</protein>
<feature type="transmembrane region" description="Helical" evidence="2">
    <location>
        <begin position="67"/>
        <end position="87"/>
    </location>
</feature>
<organism evidence="3 4">
    <name type="scientific">Bombiscardovia apis</name>
    <dbReference type="NCBI Taxonomy" id="2932182"/>
    <lineage>
        <taxon>Bacteria</taxon>
        <taxon>Bacillati</taxon>
        <taxon>Actinomycetota</taxon>
        <taxon>Actinomycetes</taxon>
        <taxon>Bifidobacteriales</taxon>
        <taxon>Bifidobacteriaceae</taxon>
        <taxon>Bombiscardovia</taxon>
    </lineage>
</organism>
<reference evidence="3 4" key="1">
    <citation type="journal article" date="2023" name="Microbiol. Spectr.">
        <title>Symbiosis of Carpenter Bees with Uncharacterized Lactic Acid Bacteria Showing NAD Auxotrophy.</title>
        <authorList>
            <person name="Kawasaki S."/>
            <person name="Ozawa K."/>
            <person name="Mori T."/>
            <person name="Yamamoto A."/>
            <person name="Ito M."/>
            <person name="Ohkuma M."/>
            <person name="Sakamoto M."/>
            <person name="Matsutani M."/>
        </authorList>
    </citation>
    <scope>NUCLEOTIDE SEQUENCE [LARGE SCALE GENOMIC DNA]</scope>
    <source>
        <strain evidence="3 4">KimH</strain>
    </source>
</reference>
<feature type="compositionally biased region" description="Pro residues" evidence="1">
    <location>
        <begin position="158"/>
        <end position="168"/>
    </location>
</feature>
<name>A0ABN6SEE0_9BIFI</name>
<sequence>MIMASSARSVRSKTAPDQRRPARQEEVRRPQLSLIEGGRTSANASSVSVGQKARNVISWASNRSTPLIHFVVALAFLSVCLLGSLLLRTQMVQNSFEASSVQSSISQLTQDVQDDQNKLDELQASLPDKAQQMGMVPQQGTNSVDLSGYQPPAAQPQVPAPAPAPAPAQPAGEQAAPAAQAGQQ</sequence>
<dbReference type="Proteomes" id="UP001321748">
    <property type="component" value="Chromosome"/>
</dbReference>
<proteinExistence type="predicted"/>